<keyword evidence="4" id="KW-0808">Transferase</keyword>
<feature type="transmembrane region" description="Helical" evidence="8">
    <location>
        <begin position="165"/>
        <end position="195"/>
    </location>
</feature>
<feature type="transmembrane region" description="Helical" evidence="8">
    <location>
        <begin position="268"/>
        <end position="287"/>
    </location>
</feature>
<proteinExistence type="predicted"/>
<evidence type="ECO:0000256" key="8">
    <source>
        <dbReference type="SAM" id="Phobius"/>
    </source>
</evidence>
<keyword evidence="7 8" id="KW-0472">Membrane</keyword>
<keyword evidence="6 8" id="KW-1133">Transmembrane helix</keyword>
<organism evidence="10 11">
    <name type="scientific">Sphingobium ummariense RL-3</name>
    <dbReference type="NCBI Taxonomy" id="1346791"/>
    <lineage>
        <taxon>Bacteria</taxon>
        <taxon>Pseudomonadati</taxon>
        <taxon>Pseudomonadota</taxon>
        <taxon>Alphaproteobacteria</taxon>
        <taxon>Sphingomonadales</taxon>
        <taxon>Sphingomonadaceae</taxon>
        <taxon>Sphingobium</taxon>
    </lineage>
</organism>
<dbReference type="GO" id="GO:0009103">
    <property type="term" value="P:lipopolysaccharide biosynthetic process"/>
    <property type="evidence" value="ECO:0007669"/>
    <property type="project" value="UniProtKB-ARBA"/>
</dbReference>
<dbReference type="Pfam" id="PF13231">
    <property type="entry name" value="PMT_2"/>
    <property type="match status" value="1"/>
</dbReference>
<feature type="transmembrane region" description="Helical" evidence="8">
    <location>
        <begin position="141"/>
        <end position="159"/>
    </location>
</feature>
<feature type="transmembrane region" description="Helical" evidence="8">
    <location>
        <begin position="350"/>
        <end position="374"/>
    </location>
</feature>
<feature type="transmembrane region" description="Helical" evidence="8">
    <location>
        <begin position="321"/>
        <end position="338"/>
    </location>
</feature>
<dbReference type="PANTHER" id="PTHR33908:SF11">
    <property type="entry name" value="MEMBRANE PROTEIN"/>
    <property type="match status" value="1"/>
</dbReference>
<evidence type="ECO:0000259" key="9">
    <source>
        <dbReference type="Pfam" id="PF13231"/>
    </source>
</evidence>
<gene>
    <name evidence="10" type="ORF">M529_10035</name>
</gene>
<feature type="transmembrane region" description="Helical" evidence="8">
    <location>
        <begin position="116"/>
        <end position="134"/>
    </location>
</feature>
<dbReference type="Proteomes" id="UP000015523">
    <property type="component" value="Unassembled WGS sequence"/>
</dbReference>
<evidence type="ECO:0000256" key="7">
    <source>
        <dbReference type="ARBA" id="ARBA00023136"/>
    </source>
</evidence>
<keyword evidence="5 8" id="KW-0812">Transmembrane</keyword>
<accession>T0KFV8</accession>
<evidence type="ECO:0000256" key="1">
    <source>
        <dbReference type="ARBA" id="ARBA00004651"/>
    </source>
</evidence>
<dbReference type="STRING" id="1346791.M529_10035"/>
<name>T0KFV8_9SPHN</name>
<dbReference type="PANTHER" id="PTHR33908">
    <property type="entry name" value="MANNOSYLTRANSFERASE YKCB-RELATED"/>
    <property type="match status" value="1"/>
</dbReference>
<comment type="caution">
    <text evidence="10">The sequence shown here is derived from an EMBL/GenBank/DDBJ whole genome shotgun (WGS) entry which is preliminary data.</text>
</comment>
<dbReference type="AlphaFoldDB" id="T0KFV8"/>
<evidence type="ECO:0000256" key="4">
    <source>
        <dbReference type="ARBA" id="ARBA00022679"/>
    </source>
</evidence>
<keyword evidence="3" id="KW-0328">Glycosyltransferase</keyword>
<feature type="transmembrane region" description="Helical" evidence="8">
    <location>
        <begin position="76"/>
        <end position="104"/>
    </location>
</feature>
<dbReference type="RefSeq" id="WP_021317829.1">
    <property type="nucleotide sequence ID" value="NZ_AUWY01000073.1"/>
</dbReference>
<protein>
    <recommendedName>
        <fullName evidence="9">Glycosyltransferase RgtA/B/C/D-like domain-containing protein</fullName>
    </recommendedName>
</protein>
<dbReference type="GO" id="GO:0016763">
    <property type="term" value="F:pentosyltransferase activity"/>
    <property type="evidence" value="ECO:0007669"/>
    <property type="project" value="TreeGrafter"/>
</dbReference>
<reference evidence="10 11" key="1">
    <citation type="journal article" date="2013" name="Genome Announc.">
        <title>Draft Genome Sequence of Sphingobium ummariense Strain RL-3, a Hexachlorocyclohexane-Degrading Bacterium.</title>
        <authorList>
            <person name="Kohli P."/>
            <person name="Dua A."/>
            <person name="Sangwan N."/>
            <person name="Oldach P."/>
            <person name="Khurana J.P."/>
            <person name="Lal R."/>
        </authorList>
    </citation>
    <scope>NUCLEOTIDE SEQUENCE [LARGE SCALE GENOMIC DNA]</scope>
    <source>
        <strain evidence="10 11">RL-3</strain>
    </source>
</reference>
<dbReference type="GO" id="GO:0005886">
    <property type="term" value="C:plasma membrane"/>
    <property type="evidence" value="ECO:0007669"/>
    <property type="project" value="UniProtKB-SubCell"/>
</dbReference>
<feature type="domain" description="Glycosyltransferase RgtA/B/C/D-like" evidence="9">
    <location>
        <begin position="65"/>
        <end position="220"/>
    </location>
</feature>
<evidence type="ECO:0000256" key="6">
    <source>
        <dbReference type="ARBA" id="ARBA00022989"/>
    </source>
</evidence>
<evidence type="ECO:0000313" key="11">
    <source>
        <dbReference type="Proteomes" id="UP000015523"/>
    </source>
</evidence>
<evidence type="ECO:0000256" key="3">
    <source>
        <dbReference type="ARBA" id="ARBA00022676"/>
    </source>
</evidence>
<dbReference type="PATRIC" id="fig|1346791.3.peg.1928"/>
<keyword evidence="2" id="KW-1003">Cell membrane</keyword>
<evidence type="ECO:0000256" key="5">
    <source>
        <dbReference type="ARBA" id="ARBA00022692"/>
    </source>
</evidence>
<dbReference type="InterPro" id="IPR050297">
    <property type="entry name" value="LipidA_mod_glycosyltrf_83"/>
</dbReference>
<sequence length="521" mass="56162">MYPQAALAPVRRLAVPAVTLVPLVLALWLCLAALATPFDHDESQYVAGAYFSSRLLIFRDFLYLQPPLHSWTFAPLAWLFPGHIVIAMRLATAVTAICALAALWTTQRAAAISRESATVSTLLVAATAAFQFCGSVVRNDMLPTLLVSMAMLVLILALRHCRPRFWFAAGLLFGLAISTKLNFAPLAAAAGLYVLTSGGRCGIRAAAWLAAGGIAGLLPMLGIWLLAPDSFFYGVLTFASTGPFAWYSANGQGDELTLAGKAGDMLKALASGPALVALLLLTVNWITNRAQVRSPGRRLAVWMVVGGLFGAALPTPTQLQYVMPLLPPLGLALGYMLDDARHWTRARRETAIGLLCLMALAGLWPTSHAIAAMAREGSPVWSSTQAAYWAARKVRALTGDDEIITLAPHRIIDGGLALDPRLATGPFAYRSGWTISPAEARAIKALTPATLTDLDRAPPEAILVGYENGTRNLPLRPDDSLIAYARRNAYRMIRMPDGIGRLYVKVRTATRELGRPRRMAR</sequence>
<dbReference type="EMBL" id="AUWY01000073">
    <property type="protein sequence ID" value="EQB32318.1"/>
    <property type="molecule type" value="Genomic_DNA"/>
</dbReference>
<evidence type="ECO:0000256" key="2">
    <source>
        <dbReference type="ARBA" id="ARBA00022475"/>
    </source>
</evidence>
<feature type="transmembrane region" description="Helical" evidence="8">
    <location>
        <begin position="207"/>
        <end position="227"/>
    </location>
</feature>
<keyword evidence="11" id="KW-1185">Reference proteome</keyword>
<comment type="subcellular location">
    <subcellularLocation>
        <location evidence="1">Cell membrane</location>
        <topology evidence="1">Multi-pass membrane protein</topology>
    </subcellularLocation>
</comment>
<dbReference type="eggNOG" id="COG1807">
    <property type="taxonomic scope" value="Bacteria"/>
</dbReference>
<feature type="transmembrane region" description="Helical" evidence="8">
    <location>
        <begin position="299"/>
        <end position="315"/>
    </location>
</feature>
<dbReference type="InterPro" id="IPR038731">
    <property type="entry name" value="RgtA/B/C-like"/>
</dbReference>
<evidence type="ECO:0000313" key="10">
    <source>
        <dbReference type="EMBL" id="EQB32318.1"/>
    </source>
</evidence>